<organism evidence="2 3">
    <name type="scientific">Syphacia muris</name>
    <dbReference type="NCBI Taxonomy" id="451379"/>
    <lineage>
        <taxon>Eukaryota</taxon>
        <taxon>Metazoa</taxon>
        <taxon>Ecdysozoa</taxon>
        <taxon>Nematoda</taxon>
        <taxon>Chromadorea</taxon>
        <taxon>Rhabditida</taxon>
        <taxon>Spirurina</taxon>
        <taxon>Oxyuridomorpha</taxon>
        <taxon>Oxyuroidea</taxon>
        <taxon>Oxyuridae</taxon>
        <taxon>Syphacia</taxon>
    </lineage>
</organism>
<dbReference type="WBParaSite" id="SMUV_0000157601-mRNA-1">
    <property type="protein sequence ID" value="SMUV_0000157601-mRNA-1"/>
    <property type="gene ID" value="SMUV_0000157601"/>
</dbReference>
<evidence type="ECO:0000313" key="2">
    <source>
        <dbReference type="Proteomes" id="UP000046393"/>
    </source>
</evidence>
<accession>A0A0N5ABQ0</accession>
<evidence type="ECO:0000313" key="3">
    <source>
        <dbReference type="WBParaSite" id="SMUV_0000157601-mRNA-1"/>
    </source>
</evidence>
<keyword evidence="1" id="KW-0175">Coiled coil</keyword>
<dbReference type="InterPro" id="IPR005312">
    <property type="entry name" value="DUF1759"/>
</dbReference>
<dbReference type="Proteomes" id="UP000046393">
    <property type="component" value="Unplaced"/>
</dbReference>
<feature type="coiled-coil region" evidence="1">
    <location>
        <begin position="139"/>
        <end position="188"/>
    </location>
</feature>
<evidence type="ECO:0000256" key="1">
    <source>
        <dbReference type="SAM" id="Coils"/>
    </source>
</evidence>
<keyword evidence="2" id="KW-1185">Reference proteome</keyword>
<sequence>MISLRDLAKNWFQILFPRPEDIVKDCASVGKAYKKEKPEKFTEAENALQDPRLNGAETAENVPHVKPKDAQPYKGGIKPFNLPIIPLGAFDGDLTGWPAFWSRFERLVHVQEIGEKLAHLQYVLKGSVYDLIKGYTTTAENYSLALKKVKDRYGRMERKKKKGEVWGLSALRGVLQNELEEVEDIQLNETIEKAMDSDETDKKEVERFKLWRKGCDWDEKLPNGRIKMTFWNQVFKKWSSSTKIEVPRYIENSDEKNQLHMFVDTSSTAYTAKLYLSVLKEKLKEVIDFTGLTRQEIILKRGVALQEAIAHFRRKREKDLSDYELRASMIIKETLSLGIYRLREKRSRDFGEMKTVSGEYRDISNYNLIRKNLFIYPGGMK</sequence>
<name>A0A0N5ABQ0_9BILA</name>
<dbReference type="AlphaFoldDB" id="A0A0N5ABQ0"/>
<protein>
    <submittedName>
        <fullName evidence="3">Reverse transcriptase domain-containing protein</fullName>
    </submittedName>
</protein>
<dbReference type="Pfam" id="PF03564">
    <property type="entry name" value="DUF1759"/>
    <property type="match status" value="1"/>
</dbReference>
<proteinExistence type="predicted"/>
<reference evidence="3" key="1">
    <citation type="submission" date="2017-02" db="UniProtKB">
        <authorList>
            <consortium name="WormBaseParasite"/>
        </authorList>
    </citation>
    <scope>IDENTIFICATION</scope>
</reference>
<dbReference type="InterPro" id="IPR008042">
    <property type="entry name" value="Retrotrans_Pao"/>
</dbReference>
<dbReference type="Pfam" id="PF05380">
    <property type="entry name" value="Peptidase_A17"/>
    <property type="match status" value="1"/>
</dbReference>